<feature type="chain" id="PRO_5045843360" evidence="1">
    <location>
        <begin position="21"/>
        <end position="181"/>
    </location>
</feature>
<reference evidence="2 3" key="1">
    <citation type="submission" date="2023-09" db="EMBL/GenBank/DDBJ databases">
        <authorList>
            <person name="Rey-Velasco X."/>
        </authorList>
    </citation>
    <scope>NUCLEOTIDE SEQUENCE [LARGE SCALE GENOMIC DNA]</scope>
    <source>
        <strain evidence="2 3">F297</strain>
    </source>
</reference>
<protein>
    <submittedName>
        <fullName evidence="2">Uncharacterized protein</fullName>
    </submittedName>
</protein>
<keyword evidence="3" id="KW-1185">Reference proteome</keyword>
<evidence type="ECO:0000313" key="3">
    <source>
        <dbReference type="Proteomes" id="UP001248819"/>
    </source>
</evidence>
<name>A0ABU3CXG5_9FLAO</name>
<accession>A0ABU3CXG5</accession>
<feature type="non-terminal residue" evidence="2">
    <location>
        <position position="181"/>
    </location>
</feature>
<comment type="caution">
    <text evidence="2">The sequence shown here is derived from an EMBL/GenBank/DDBJ whole genome shotgun (WGS) entry which is preliminary data.</text>
</comment>
<dbReference type="EMBL" id="JAVRHP010000067">
    <property type="protein sequence ID" value="MDT0650907.1"/>
    <property type="molecule type" value="Genomic_DNA"/>
</dbReference>
<sequence length="181" mass="20803">MRLSTIVILGLLFTSLPAFSQTDSIIKELKETIQKTSFFDRQKVARIDSLRTLMKEVDDKLQEYQLTQDLFQEYNVFNQDSAFAYGLRSRRLAVALNDEGLIADSFLDLADINVTAGMYKEALDFLEEVDPEKAPEYIHAYYYTLAGRLYTDMAEYSNLESFSDEYNELAVNYYSIALSLA</sequence>
<feature type="signal peptide" evidence="1">
    <location>
        <begin position="1"/>
        <end position="20"/>
    </location>
</feature>
<dbReference type="RefSeq" id="WP_311485052.1">
    <property type="nucleotide sequence ID" value="NZ_JAVRHP010000067.1"/>
</dbReference>
<gene>
    <name evidence="2" type="ORF">RM529_12160</name>
</gene>
<evidence type="ECO:0000313" key="2">
    <source>
        <dbReference type="EMBL" id="MDT0650907.1"/>
    </source>
</evidence>
<organism evidence="2 3">
    <name type="scientific">Autumnicola edwardsiae</name>
    <dbReference type="NCBI Taxonomy" id="3075594"/>
    <lineage>
        <taxon>Bacteria</taxon>
        <taxon>Pseudomonadati</taxon>
        <taxon>Bacteroidota</taxon>
        <taxon>Flavobacteriia</taxon>
        <taxon>Flavobacteriales</taxon>
        <taxon>Flavobacteriaceae</taxon>
        <taxon>Autumnicola</taxon>
    </lineage>
</organism>
<evidence type="ECO:0000256" key="1">
    <source>
        <dbReference type="SAM" id="SignalP"/>
    </source>
</evidence>
<keyword evidence="1" id="KW-0732">Signal</keyword>
<proteinExistence type="predicted"/>
<dbReference type="Proteomes" id="UP001248819">
    <property type="component" value="Unassembled WGS sequence"/>
</dbReference>